<evidence type="ECO:0000259" key="6">
    <source>
        <dbReference type="PROSITE" id="PS51462"/>
    </source>
</evidence>
<dbReference type="PANTHER" id="PTHR43758">
    <property type="entry name" value="7,8-DIHYDRO-8-OXOGUANINE TRIPHOSPHATASE"/>
    <property type="match status" value="1"/>
</dbReference>
<keyword evidence="4" id="KW-0378">Hydrolase</keyword>
<comment type="caution">
    <text evidence="7">The sequence shown here is derived from an EMBL/GenBank/DDBJ whole genome shotgun (WGS) entry which is preliminary data.</text>
</comment>
<evidence type="ECO:0000256" key="2">
    <source>
        <dbReference type="ARBA" id="ARBA00005582"/>
    </source>
</evidence>
<dbReference type="CDD" id="cd18886">
    <property type="entry name" value="NUDIX_MutT_Nudt1"/>
    <property type="match status" value="1"/>
</dbReference>
<dbReference type="PRINTS" id="PR01402">
    <property type="entry name" value="MUTATORMUTX"/>
</dbReference>
<evidence type="ECO:0000256" key="4">
    <source>
        <dbReference type="ARBA" id="ARBA00022801"/>
    </source>
</evidence>
<evidence type="ECO:0000256" key="3">
    <source>
        <dbReference type="ARBA" id="ARBA00022723"/>
    </source>
</evidence>
<name>A0ABV1FJV7_9FIRM</name>
<protein>
    <submittedName>
        <fullName evidence="7">8-oxo-dGTP diphosphatase</fullName>
    </submittedName>
</protein>
<dbReference type="Gene3D" id="3.90.79.10">
    <property type="entry name" value="Nucleoside Triphosphate Pyrophosphohydrolase"/>
    <property type="match status" value="1"/>
</dbReference>
<dbReference type="Proteomes" id="UP001438008">
    <property type="component" value="Unassembled WGS sequence"/>
</dbReference>
<gene>
    <name evidence="7" type="ORF">WMO29_12825</name>
</gene>
<dbReference type="Pfam" id="PF00293">
    <property type="entry name" value="NUDIX"/>
    <property type="match status" value="1"/>
</dbReference>
<accession>A0ABV1FJV7</accession>
<evidence type="ECO:0000313" key="7">
    <source>
        <dbReference type="EMBL" id="MEQ2473362.1"/>
    </source>
</evidence>
<sequence>MEKSTVGTLTTLCYLEQGGKFLMMHRIKKKNDVNQDKWIGVGGHAEAYESPEDCLLRETFEETGLTLTDYRFRGIVTFALKGVETQYMCLYTATGWDGELDYNCREGVLEWIPKDKIDDLELWVGDKVFFKLLAQEAPFFSLKLTYDGDTLEECVLDGKALDWLKFLDNGCGTPCK</sequence>
<dbReference type="PROSITE" id="PS51462">
    <property type="entry name" value="NUDIX"/>
    <property type="match status" value="1"/>
</dbReference>
<feature type="domain" description="Nudix hydrolase" evidence="6">
    <location>
        <begin position="6"/>
        <end position="135"/>
    </location>
</feature>
<keyword evidence="3" id="KW-0479">Metal-binding</keyword>
<organism evidence="7 8">
    <name type="scientific">Laedolimicola intestinihominis</name>
    <dbReference type="NCBI Taxonomy" id="3133166"/>
    <lineage>
        <taxon>Bacteria</taxon>
        <taxon>Bacillati</taxon>
        <taxon>Bacillota</taxon>
        <taxon>Clostridia</taxon>
        <taxon>Lachnospirales</taxon>
        <taxon>Lachnospiraceae</taxon>
        <taxon>Laedolimicola</taxon>
    </lineage>
</organism>
<dbReference type="InterPro" id="IPR003562">
    <property type="entry name" value="Mutator_MutX_prot"/>
</dbReference>
<dbReference type="PROSITE" id="PS00893">
    <property type="entry name" value="NUDIX_BOX"/>
    <property type="match status" value="1"/>
</dbReference>
<evidence type="ECO:0000256" key="1">
    <source>
        <dbReference type="ARBA" id="ARBA00001946"/>
    </source>
</evidence>
<proteinExistence type="inferred from homology"/>
<keyword evidence="5" id="KW-0460">Magnesium</keyword>
<dbReference type="RefSeq" id="WP_178039169.1">
    <property type="nucleotide sequence ID" value="NZ_JBBMFE010000013.1"/>
</dbReference>
<dbReference type="SUPFAM" id="SSF55811">
    <property type="entry name" value="Nudix"/>
    <property type="match status" value="1"/>
</dbReference>
<dbReference type="PANTHER" id="PTHR43758:SF2">
    <property type="entry name" value="OXIDIZED PURINE NUCLEOSIDE TRIPHOSPHATE HYDROLASE"/>
    <property type="match status" value="1"/>
</dbReference>
<keyword evidence="8" id="KW-1185">Reference proteome</keyword>
<comment type="cofactor">
    <cofactor evidence="1">
        <name>Mg(2+)</name>
        <dbReference type="ChEBI" id="CHEBI:18420"/>
    </cofactor>
</comment>
<dbReference type="InterPro" id="IPR020084">
    <property type="entry name" value="NUDIX_hydrolase_CS"/>
</dbReference>
<comment type="similarity">
    <text evidence="2">Belongs to the Nudix hydrolase family.</text>
</comment>
<dbReference type="EMBL" id="JBBMFE010000013">
    <property type="protein sequence ID" value="MEQ2473362.1"/>
    <property type="molecule type" value="Genomic_DNA"/>
</dbReference>
<evidence type="ECO:0000256" key="5">
    <source>
        <dbReference type="ARBA" id="ARBA00022842"/>
    </source>
</evidence>
<dbReference type="InterPro" id="IPR000086">
    <property type="entry name" value="NUDIX_hydrolase_dom"/>
</dbReference>
<dbReference type="InterPro" id="IPR015797">
    <property type="entry name" value="NUDIX_hydrolase-like_dom_sf"/>
</dbReference>
<reference evidence="7 8" key="1">
    <citation type="submission" date="2024-03" db="EMBL/GenBank/DDBJ databases">
        <title>Human intestinal bacterial collection.</title>
        <authorList>
            <person name="Pauvert C."/>
            <person name="Hitch T.C.A."/>
            <person name="Clavel T."/>
        </authorList>
    </citation>
    <scope>NUCLEOTIDE SEQUENCE [LARGE SCALE GENOMIC DNA]</scope>
    <source>
        <strain evidence="7 8">CLA-AA-H132</strain>
    </source>
</reference>
<evidence type="ECO:0000313" key="8">
    <source>
        <dbReference type="Proteomes" id="UP001438008"/>
    </source>
</evidence>